<feature type="compositionally biased region" description="Acidic residues" evidence="2">
    <location>
        <begin position="429"/>
        <end position="442"/>
    </location>
</feature>
<dbReference type="STRING" id="33097.A0A150GM43"/>
<feature type="compositionally biased region" description="Acidic residues" evidence="2">
    <location>
        <begin position="132"/>
        <end position="158"/>
    </location>
</feature>
<name>A0A150GM43_GONPE</name>
<dbReference type="PANTHER" id="PTHR21531:SF0">
    <property type="entry name" value="PROTEIN LTV1 HOMOLOG"/>
    <property type="match status" value="1"/>
</dbReference>
<evidence type="ECO:0000313" key="5">
    <source>
        <dbReference type="Proteomes" id="UP000075714"/>
    </source>
</evidence>
<dbReference type="OrthoDB" id="5852896at2759"/>
<feature type="region of interest" description="Disordered" evidence="2">
    <location>
        <begin position="691"/>
        <end position="739"/>
    </location>
</feature>
<accession>A0A150GM43</accession>
<dbReference type="PROSITE" id="PS50948">
    <property type="entry name" value="PAN"/>
    <property type="match status" value="1"/>
</dbReference>
<feature type="compositionally biased region" description="Low complexity" evidence="2">
    <location>
        <begin position="449"/>
        <end position="469"/>
    </location>
</feature>
<feature type="region of interest" description="Disordered" evidence="2">
    <location>
        <begin position="187"/>
        <end position="213"/>
    </location>
</feature>
<gene>
    <name evidence="4" type="ORF">GPECTOR_14g16</name>
</gene>
<evidence type="ECO:0000256" key="1">
    <source>
        <dbReference type="ARBA" id="ARBA00009078"/>
    </source>
</evidence>
<feature type="compositionally biased region" description="Acidic residues" evidence="2">
    <location>
        <begin position="518"/>
        <end position="532"/>
    </location>
</feature>
<keyword evidence="5" id="KW-1185">Reference proteome</keyword>
<proteinExistence type="inferred from homology"/>
<dbReference type="InterPro" id="IPR007307">
    <property type="entry name" value="Ltv1"/>
</dbReference>
<dbReference type="InterPro" id="IPR003609">
    <property type="entry name" value="Pan_app"/>
</dbReference>
<dbReference type="Pfam" id="PF04180">
    <property type="entry name" value="LTV"/>
    <property type="match status" value="1"/>
</dbReference>
<dbReference type="PANTHER" id="PTHR21531">
    <property type="entry name" value="LOW-TEMPERATURE VIABILITY PROTEIN LTV1-RELATED"/>
    <property type="match status" value="1"/>
</dbReference>
<feature type="compositionally biased region" description="Basic and acidic residues" evidence="2">
    <location>
        <begin position="478"/>
        <end position="500"/>
    </location>
</feature>
<dbReference type="Proteomes" id="UP000075714">
    <property type="component" value="Unassembled WGS sequence"/>
</dbReference>
<feature type="region of interest" description="Disordered" evidence="2">
    <location>
        <begin position="116"/>
        <end position="170"/>
    </location>
</feature>
<dbReference type="GO" id="GO:0005634">
    <property type="term" value="C:nucleus"/>
    <property type="evidence" value="ECO:0007669"/>
    <property type="project" value="TreeGrafter"/>
</dbReference>
<feature type="compositionally biased region" description="Acidic residues" evidence="2">
    <location>
        <begin position="711"/>
        <end position="723"/>
    </location>
</feature>
<dbReference type="EMBL" id="LSYV01000015">
    <property type="protein sequence ID" value="KXZ50913.1"/>
    <property type="molecule type" value="Genomic_DNA"/>
</dbReference>
<sequence>MGKKKAFIDKKKAVTYSLVYRDPSEEQDGEDGGERTLALPGGHRGAGAPVAEDDDYDYYDEAGSLYESEYSMCRSAAEHADPTYAMTEERRRELLSLGFPDDGYDYLRHLRDLGRGRPAAGRGGVETIHEDQELEGFDEDGDFAGEEDEDGSDDDFTIYDEPPPPGAEGAKLDAAALATAAAAAGPSTSTAGAAAGPGPSSSRGGAGGVRGAVGSVRGGARSVATRSVAPGGGVARSSVARSVASTARSHGSAVGPSVYVPAKVLVAPREDVKVVDARRLVVRPKGHDEAAAAAALAEVSAMARATELHGKRGKLYQDLDELEKSMAAMENGNDPNRAEVVEGDEWADWLDGFVAGTIDEGEAAGGAAGGRAGRVEEEQEDEESDEGGDSEEPEEEDEEADEWRNRHRQQRQQEQQHGAGRRGGQDEAGHDEEEEEEEEQEEEGKAGRRAAAPGPGPGTVAAAAGRRAASTVASSFWRPERRDRKEGLDALDAKFERLAVEYDDDQIGDLEHERYGDDDKDEDGDEGFDGDGPEGRAARARAAVGAARQAAAGQCELSDFADVLDEFLAESRTAQLCEEEGLRPLQALDDVVAVATRPDPEALAATRARMHRQLEAAERAAAAAAAAGREYEPADEAQAEPRSTLVLKEAERWDCESVLSFTSNLENHPGKIVEPQRRTGGKGGGLIRLSAKTGMPVTGGARSGGPAAIPEEGECDDEEDAADVGEGASGSGSENGNGAAANPDGDVCYEGCFAAPIGGLADPLPLYLRSSRDAGEPISLVECYTSAVEAGVTHFAIVDKIDCFGGNSTLVGWAPDSCTIDCVPDGPAPNACGDTDKAVLFSMGLCRGKQYRCKPGLALWGSFLSGSPLKLSPKRSAEDNAAECERLCSARVSCKGYYYKRTGWCYLMSQVAAFGKEYSTAVRACKVVNE</sequence>
<feature type="domain" description="Apple" evidence="3">
    <location>
        <begin position="853"/>
        <end position="925"/>
    </location>
</feature>
<organism evidence="4 5">
    <name type="scientific">Gonium pectorale</name>
    <name type="common">Green alga</name>
    <dbReference type="NCBI Taxonomy" id="33097"/>
    <lineage>
        <taxon>Eukaryota</taxon>
        <taxon>Viridiplantae</taxon>
        <taxon>Chlorophyta</taxon>
        <taxon>core chlorophytes</taxon>
        <taxon>Chlorophyceae</taxon>
        <taxon>CS clade</taxon>
        <taxon>Chlamydomonadales</taxon>
        <taxon>Volvocaceae</taxon>
        <taxon>Gonium</taxon>
    </lineage>
</organism>
<evidence type="ECO:0000256" key="2">
    <source>
        <dbReference type="SAM" id="MobiDB-lite"/>
    </source>
</evidence>
<dbReference type="GO" id="GO:0005829">
    <property type="term" value="C:cytosol"/>
    <property type="evidence" value="ECO:0007669"/>
    <property type="project" value="TreeGrafter"/>
</dbReference>
<evidence type="ECO:0000313" key="4">
    <source>
        <dbReference type="EMBL" id="KXZ50913.1"/>
    </source>
</evidence>
<dbReference type="GO" id="GO:0042274">
    <property type="term" value="P:ribosomal small subunit biogenesis"/>
    <property type="evidence" value="ECO:0007669"/>
    <property type="project" value="InterPro"/>
</dbReference>
<feature type="compositionally biased region" description="Acidic residues" evidence="2">
    <location>
        <begin position="377"/>
        <end position="401"/>
    </location>
</feature>
<dbReference type="AlphaFoldDB" id="A0A150GM43"/>
<reference evidence="5" key="1">
    <citation type="journal article" date="2016" name="Nat. Commun.">
        <title>The Gonium pectorale genome demonstrates co-option of cell cycle regulation during the evolution of multicellularity.</title>
        <authorList>
            <person name="Hanschen E.R."/>
            <person name="Marriage T.N."/>
            <person name="Ferris P.J."/>
            <person name="Hamaji T."/>
            <person name="Toyoda A."/>
            <person name="Fujiyama A."/>
            <person name="Neme R."/>
            <person name="Noguchi H."/>
            <person name="Minakuchi Y."/>
            <person name="Suzuki M."/>
            <person name="Kawai-Toyooka H."/>
            <person name="Smith D.R."/>
            <person name="Sparks H."/>
            <person name="Anderson J."/>
            <person name="Bakaric R."/>
            <person name="Luria V."/>
            <person name="Karger A."/>
            <person name="Kirschner M.W."/>
            <person name="Durand P.M."/>
            <person name="Michod R.E."/>
            <person name="Nozaki H."/>
            <person name="Olson B.J."/>
        </authorList>
    </citation>
    <scope>NUCLEOTIDE SEQUENCE [LARGE SCALE GENOMIC DNA]</scope>
    <source>
        <strain evidence="5">NIES-2863</strain>
    </source>
</reference>
<feature type="region of interest" description="Disordered" evidence="2">
    <location>
        <begin position="21"/>
        <end position="56"/>
    </location>
</feature>
<protein>
    <recommendedName>
        <fullName evidence="3">Apple domain-containing protein</fullName>
    </recommendedName>
</protein>
<dbReference type="GO" id="GO:0000056">
    <property type="term" value="P:ribosomal small subunit export from nucleus"/>
    <property type="evidence" value="ECO:0007669"/>
    <property type="project" value="TreeGrafter"/>
</dbReference>
<evidence type="ECO:0000259" key="3">
    <source>
        <dbReference type="PROSITE" id="PS50948"/>
    </source>
</evidence>
<feature type="region of interest" description="Disordered" evidence="2">
    <location>
        <begin position="361"/>
        <end position="540"/>
    </location>
</feature>
<comment type="similarity">
    <text evidence="1">Belongs to the LTV1 family.</text>
</comment>
<dbReference type="GO" id="GO:0030688">
    <property type="term" value="C:preribosome, small subunit precursor"/>
    <property type="evidence" value="ECO:0007669"/>
    <property type="project" value="TreeGrafter"/>
</dbReference>
<comment type="caution">
    <text evidence="4">The sequence shown here is derived from an EMBL/GenBank/DDBJ whole genome shotgun (WGS) entry which is preliminary data.</text>
</comment>
<feature type="compositionally biased region" description="Low complexity" evidence="2">
    <location>
        <begin position="187"/>
        <end position="203"/>
    </location>
</feature>
<feature type="compositionally biased region" description="Gly residues" evidence="2">
    <location>
        <begin position="363"/>
        <end position="372"/>
    </location>
</feature>